<dbReference type="KEGG" id="bbes:BESB_034250"/>
<feature type="region of interest" description="Disordered" evidence="1">
    <location>
        <begin position="708"/>
        <end position="737"/>
    </location>
</feature>
<feature type="compositionally biased region" description="Low complexity" evidence="1">
    <location>
        <begin position="135"/>
        <end position="157"/>
    </location>
</feature>
<feature type="region of interest" description="Disordered" evidence="1">
    <location>
        <begin position="584"/>
        <end position="603"/>
    </location>
</feature>
<dbReference type="GeneID" id="40308406"/>
<organism evidence="2 3">
    <name type="scientific">Besnoitia besnoiti</name>
    <name type="common">Apicomplexan protozoan</name>
    <dbReference type="NCBI Taxonomy" id="94643"/>
    <lineage>
        <taxon>Eukaryota</taxon>
        <taxon>Sar</taxon>
        <taxon>Alveolata</taxon>
        <taxon>Apicomplexa</taxon>
        <taxon>Conoidasida</taxon>
        <taxon>Coccidia</taxon>
        <taxon>Eucoccidiorida</taxon>
        <taxon>Eimeriorina</taxon>
        <taxon>Sarcocystidae</taxon>
        <taxon>Besnoitia</taxon>
    </lineage>
</organism>
<comment type="caution">
    <text evidence="2">The sequence shown here is derived from an EMBL/GenBank/DDBJ whole genome shotgun (WGS) entry which is preliminary data.</text>
</comment>
<sequence>MSKQELKMFASFAERAALVRASDAICSNGRRTRTVPSIIARATPLASAKGEGEHEVASIPRVSSFPPGSVSSLSSAPAGSPPKRRLPRGGLQRPRVAPPAHEANPKAYADGEQPRSRAERGAPSAPPGSRYSRLTPESPSPSRARAATPTRRLSLSPASPPAPASAPTPRLAARPPQPSELRASSRSPRQTPSSAASSAWPPHASARLPVPSRARAASVDPREPEQGAGGARVKESPTTKRPVQSSAEASGEKAKPPGREKEASEEGQTGSEGGRGGDGGAEAGCPEGDSGRPSMAECVQLLQWLVAENIEVDASVLTVDAEAATLRLLLPHAAVPFLPTQVQLRREDYHPLRSFAREEAAEAAALEPRKKSPFAYVRHPLRLASAPSTSVGPSLPFTWLYTTDKERLSPEQLQTQRWELLRPGHHLRVRIDRVTTPDGCVFVATPDESPASAGDTRMENPEARRCDALQQQGEETEAELEVEPANQVKKGPAGGRGKKKKISLRVAFGWPPQNVKEELERWRRIKAEAERRLGSKDRENVTGEKLKKGLEKLISQDISWALPHLSPLEVTFYLPAHMTSPGIHPHPSEVAPPNRNRNSLSPWQEKKKLIEEIRETEREANASEASASSEDTLSAEGEAIKADGAEAPDTQSGVRTTEEVGERTAAGVQTPAKEWIPPLRPPSRQPHRSRIIGVLNNFLLVEVDVEQRRRKETSEEGQDEISSSGTAVRNSDEAPDTKLGDKQTIVALLPIEEFGHIVDWIRHREKVYIHRNTYTYGLSMKGIKPWEGFRFAEDQKTGRDDAVESKAPPSSLDLYFSCVQRFPLDLDFPAVASLSAFLPPVRGPPRSPPAGAVAKLGAQAVLETANYLFNSAASSVSASASSGAASASFPVLPLPRSPAKPPWVVIMSAHSPIPTELAYMLFFHQPPNHLQPEIDRFHKLLEEREQEHLADTLAQYRAYGEPGRPALEKWRRLHRQSLRQRQGMRFPWWEARGDDAREAELQNLLGYFQYHKLLLAREAAKEEAALGQIHNAIISDRHGEDFQDITEWVLDEEKKKRLTPKLVRQFVEDVEDGCALLRRIDLTEPLKSLMDERDRLLSADISGNPRLEARKRLLVGRRSSVPRGAIEAAEGLHPAARLLLLRFHDSGIPVQDPIAWMLKLHREKRRWSPGEPFSPPLWEMFMLHARVNLQKAAPPDDVPSYEEWQKAESAGRRKFTRKRDGDGQGRLIVDPIEAMIEQMPEGASDFLHDSTDAAVSSQALRNLQRDMASALLPRGSRREGMLDEYVNIKDLHPDIPELTELAGGKAANQRCEVFLPLTDAAAEPQ</sequence>
<name>A0A2A9MMH2_BESBE</name>
<feature type="region of interest" description="Disordered" evidence="1">
    <location>
        <begin position="641"/>
        <end position="687"/>
    </location>
</feature>
<feature type="compositionally biased region" description="Polar residues" evidence="1">
    <location>
        <begin position="239"/>
        <end position="248"/>
    </location>
</feature>
<proteinExistence type="predicted"/>
<evidence type="ECO:0000256" key="1">
    <source>
        <dbReference type="SAM" id="MobiDB-lite"/>
    </source>
</evidence>
<feature type="compositionally biased region" description="Low complexity" evidence="1">
    <location>
        <begin position="60"/>
        <end position="78"/>
    </location>
</feature>
<feature type="compositionally biased region" description="Basic and acidic residues" evidence="1">
    <location>
        <begin position="250"/>
        <end position="264"/>
    </location>
</feature>
<dbReference type="OrthoDB" id="332956at2759"/>
<dbReference type="EMBL" id="NWUJ01000002">
    <property type="protein sequence ID" value="PFH36967.1"/>
    <property type="molecule type" value="Genomic_DNA"/>
</dbReference>
<evidence type="ECO:0000313" key="2">
    <source>
        <dbReference type="EMBL" id="PFH36967.1"/>
    </source>
</evidence>
<accession>A0A2A9MMH2</accession>
<feature type="compositionally biased region" description="Low complexity" evidence="1">
    <location>
        <begin position="192"/>
        <end position="206"/>
    </location>
</feature>
<feature type="compositionally biased region" description="Polar residues" evidence="1">
    <location>
        <begin position="182"/>
        <end position="191"/>
    </location>
</feature>
<feature type="region of interest" description="Disordered" evidence="1">
    <location>
        <begin position="43"/>
        <end position="293"/>
    </location>
</feature>
<evidence type="ECO:0000313" key="3">
    <source>
        <dbReference type="Proteomes" id="UP000224006"/>
    </source>
</evidence>
<gene>
    <name evidence="2" type="ORF">BESB_034250</name>
</gene>
<reference evidence="2 3" key="1">
    <citation type="submission" date="2017-09" db="EMBL/GenBank/DDBJ databases">
        <title>Genome sequencing of Besnoitia besnoiti strain Bb-Ger1.</title>
        <authorList>
            <person name="Schares G."/>
            <person name="Venepally P."/>
            <person name="Lorenzi H.A."/>
        </authorList>
    </citation>
    <scope>NUCLEOTIDE SEQUENCE [LARGE SCALE GENOMIC DNA]</scope>
    <source>
        <strain evidence="2 3">Bb-Ger1</strain>
    </source>
</reference>
<protein>
    <submittedName>
        <fullName evidence="2">Uncharacterized protein</fullName>
    </submittedName>
</protein>
<dbReference type="Proteomes" id="UP000224006">
    <property type="component" value="Chromosome II"/>
</dbReference>
<feature type="compositionally biased region" description="Polar residues" evidence="1">
    <location>
        <begin position="720"/>
        <end position="729"/>
    </location>
</feature>
<keyword evidence="3" id="KW-1185">Reference proteome</keyword>
<dbReference type="VEuPathDB" id="ToxoDB:BESB_034250"/>
<feature type="compositionally biased region" description="Gly residues" evidence="1">
    <location>
        <begin position="270"/>
        <end position="282"/>
    </location>
</feature>
<dbReference type="RefSeq" id="XP_029220976.1">
    <property type="nucleotide sequence ID" value="XM_029362011.1"/>
</dbReference>